<organism evidence="1 2">
    <name type="scientific">Racocetra persica</name>
    <dbReference type="NCBI Taxonomy" id="160502"/>
    <lineage>
        <taxon>Eukaryota</taxon>
        <taxon>Fungi</taxon>
        <taxon>Fungi incertae sedis</taxon>
        <taxon>Mucoromycota</taxon>
        <taxon>Glomeromycotina</taxon>
        <taxon>Glomeromycetes</taxon>
        <taxon>Diversisporales</taxon>
        <taxon>Gigasporaceae</taxon>
        <taxon>Racocetra</taxon>
    </lineage>
</organism>
<comment type="caution">
    <text evidence="1">The sequence shown here is derived from an EMBL/GenBank/DDBJ whole genome shotgun (WGS) entry which is preliminary data.</text>
</comment>
<sequence>MIIDIEEPDKVNLNDYPEFRLVGGEYVVDLKNIKYNHTWNENVGDITYRIYQDPNGKKVIKKVGEESVPKKFPDQQEANKLAEFCDLLSSAKTEQEINEVKDRVLADIEIKRNAKKGKRKREDEKGEDIHDNNKKPKLDDEDKKNYEGFLKNGILNEVEDNKLKSGLEVAIRLEGEKEYDDEKTRKEIEEDTIVTSLKERLKDNNISDDELSAEVKKLINNEITDEEQAKSFLEEAKKNITEKLKKDLKIIQEQIKSLSSENNSYLASFYSSNKGQVETLEKSISAVLNQNQTGSEPKEAVSYGSNALMIYLGAPQNTRRRPLTELKIPEFRQILAENNINIDNVIVHGPYVTNLANPDRTEIFHWSVEFLKKEVTRMEAIGLKTLILHPGSAVDAPINDSLSQVAHGINLILQKSIQARIVLETMCGRGSEVGINFEQLKYIIDRVEQKERVGVC</sequence>
<reference evidence="1" key="1">
    <citation type="submission" date="2021-06" db="EMBL/GenBank/DDBJ databases">
        <authorList>
            <person name="Kallberg Y."/>
            <person name="Tangrot J."/>
            <person name="Rosling A."/>
        </authorList>
    </citation>
    <scope>NUCLEOTIDE SEQUENCE</scope>
    <source>
        <strain evidence="1">MA461A</strain>
    </source>
</reference>
<protein>
    <submittedName>
        <fullName evidence="1">23076_t:CDS:1</fullName>
    </submittedName>
</protein>
<evidence type="ECO:0000313" key="1">
    <source>
        <dbReference type="EMBL" id="CAG8690172.1"/>
    </source>
</evidence>
<keyword evidence="2" id="KW-1185">Reference proteome</keyword>
<dbReference type="EMBL" id="CAJVQC010018035">
    <property type="protein sequence ID" value="CAG8690172.1"/>
    <property type="molecule type" value="Genomic_DNA"/>
</dbReference>
<dbReference type="Proteomes" id="UP000789920">
    <property type="component" value="Unassembled WGS sequence"/>
</dbReference>
<name>A0ACA9P5A0_9GLOM</name>
<gene>
    <name evidence="1" type="ORF">RPERSI_LOCUS9504</name>
</gene>
<accession>A0ACA9P5A0</accession>
<proteinExistence type="predicted"/>
<evidence type="ECO:0000313" key="2">
    <source>
        <dbReference type="Proteomes" id="UP000789920"/>
    </source>
</evidence>